<dbReference type="Gene3D" id="3.30.565.10">
    <property type="entry name" value="Histidine kinase-like ATPase, C-terminal domain"/>
    <property type="match status" value="1"/>
</dbReference>
<evidence type="ECO:0000256" key="1">
    <source>
        <dbReference type="ARBA" id="ARBA00000085"/>
    </source>
</evidence>
<feature type="compositionally biased region" description="Low complexity" evidence="7">
    <location>
        <begin position="610"/>
        <end position="620"/>
    </location>
</feature>
<dbReference type="InterPro" id="IPR003594">
    <property type="entry name" value="HATPase_dom"/>
</dbReference>
<dbReference type="EC" id="2.7.13.3" evidence="2"/>
<keyword evidence="5" id="KW-0418">Kinase</keyword>
<dbReference type="InterPro" id="IPR005467">
    <property type="entry name" value="His_kinase_dom"/>
</dbReference>
<comment type="catalytic activity">
    <reaction evidence="1">
        <text>ATP + protein L-histidine = ADP + protein N-phospho-L-histidine.</text>
        <dbReference type="EC" id="2.7.13.3"/>
    </reaction>
</comment>
<evidence type="ECO:0000256" key="5">
    <source>
        <dbReference type="ARBA" id="ARBA00022777"/>
    </source>
</evidence>
<accession>A0ABZ1AUF5</accession>
<keyword evidence="9" id="KW-0547">Nucleotide-binding</keyword>
<evidence type="ECO:0000256" key="2">
    <source>
        <dbReference type="ARBA" id="ARBA00012438"/>
    </source>
</evidence>
<dbReference type="InterPro" id="IPR016120">
    <property type="entry name" value="Sig_transdc_His_kin_SpoOB"/>
</dbReference>
<dbReference type="SMART" id="SM00387">
    <property type="entry name" value="HATPase_c"/>
    <property type="match status" value="1"/>
</dbReference>
<keyword evidence="3" id="KW-0597">Phosphoprotein</keyword>
<dbReference type="InterPro" id="IPR011006">
    <property type="entry name" value="CheY-like_superfamily"/>
</dbReference>
<dbReference type="PANTHER" id="PTHR45526">
    <property type="entry name" value="TRANSCRIPTIONAL REGULATORY PROTEIN DPIA"/>
    <property type="match status" value="1"/>
</dbReference>
<evidence type="ECO:0000256" key="6">
    <source>
        <dbReference type="ARBA" id="ARBA00023012"/>
    </source>
</evidence>
<dbReference type="SUPFAM" id="SSF55890">
    <property type="entry name" value="Sporulation response regulatory protein Spo0B"/>
    <property type="match status" value="1"/>
</dbReference>
<dbReference type="PROSITE" id="PS50109">
    <property type="entry name" value="HIS_KIN"/>
    <property type="match status" value="1"/>
</dbReference>
<evidence type="ECO:0000259" key="8">
    <source>
        <dbReference type="PROSITE" id="PS50109"/>
    </source>
</evidence>
<dbReference type="InterPro" id="IPR036890">
    <property type="entry name" value="HATPase_C_sf"/>
</dbReference>
<feature type="compositionally biased region" description="Basic and acidic residues" evidence="7">
    <location>
        <begin position="564"/>
        <end position="578"/>
    </location>
</feature>
<dbReference type="SUPFAM" id="SSF52172">
    <property type="entry name" value="CheY-like"/>
    <property type="match status" value="1"/>
</dbReference>
<evidence type="ECO:0000313" key="10">
    <source>
        <dbReference type="Proteomes" id="UP001324287"/>
    </source>
</evidence>
<dbReference type="Gene3D" id="1.10.287.130">
    <property type="match status" value="1"/>
</dbReference>
<reference evidence="9 10" key="1">
    <citation type="submission" date="2023-12" db="EMBL/GenBank/DDBJ databases">
        <title>Blastococcus brunescens sp. nov., an actonobacterium isolated from sandstone collected in sahara desert.</title>
        <authorList>
            <person name="Gtari M."/>
            <person name="Ghodhbane F."/>
        </authorList>
    </citation>
    <scope>NUCLEOTIDE SEQUENCE [LARGE SCALE GENOMIC DNA]</scope>
    <source>
        <strain evidence="9 10">BMG 8361</strain>
    </source>
</reference>
<feature type="compositionally biased region" description="Low complexity" evidence="7">
    <location>
        <begin position="294"/>
        <end position="304"/>
    </location>
</feature>
<dbReference type="PRINTS" id="PR00344">
    <property type="entry name" value="BCTRLSENSOR"/>
</dbReference>
<proteinExistence type="predicted"/>
<sequence length="620" mass="66905">MLDTAMLPLVLGKRDVTDELVLSGERLLVANRTPAVVSGRRIAEVLTLRDRTELFSAMRELDGQRNLTNTLRAQAHEFSNQLHVVQGLIELDRRADAISFIERIGGGRLLSGAPLTDVADPGVTALLLAKAAVAREQGVRLVLGAGSRLPAGLGDDVVTVVGNLVDNAVDAAGHGGEVHVLVRQDDDGTVLVRVDDDGPGVAPADRARVFDVGVTTKGRPDGNHGRGIGLALVARIAARRGGTATVTDSPPAARASPCGCPCPGSPRRARWWRRDRRRHGAGARGRRRLRRRLGAPGLRGVPPGIRGGGRGAPRGTGGGGRARPAAGPAAPRRLPARHLRHRGAPADPVEPGPQPDVLAITAAREVETVRQAMAGGVVDYLVKPFSLATFRERLEVYRAHRTELLRRSEDSSTSLEQRDVDRMLHSRRAGLPATVADLPKGLSPRTLESVARALRTASDEDLSAGQVAERCGLARVSARRYLEHLERTGRAAVFPGTAAPGDRRTATAGCTSRREGCRRPRCCASDPRWRCPPAWTRRRCPPWPAPRRSRSPSAAAAARPACRTLREQPEARGDERVEQPGLHDPPRPVDRRQHRAGHALRRVHRRRGRPVLPVHDPAWT</sequence>
<feature type="compositionally biased region" description="Basic residues" evidence="7">
    <location>
        <begin position="592"/>
        <end position="609"/>
    </location>
</feature>
<feature type="region of interest" description="Disordered" evidence="7">
    <location>
        <begin position="243"/>
        <end position="333"/>
    </location>
</feature>
<organism evidence="9 10">
    <name type="scientific">Blastococcus brunescens</name>
    <dbReference type="NCBI Taxonomy" id="1564165"/>
    <lineage>
        <taxon>Bacteria</taxon>
        <taxon>Bacillati</taxon>
        <taxon>Actinomycetota</taxon>
        <taxon>Actinomycetes</taxon>
        <taxon>Geodermatophilales</taxon>
        <taxon>Geodermatophilaceae</taxon>
        <taxon>Blastococcus</taxon>
    </lineage>
</organism>
<dbReference type="GO" id="GO:0005524">
    <property type="term" value="F:ATP binding"/>
    <property type="evidence" value="ECO:0007669"/>
    <property type="project" value="UniProtKB-KW"/>
</dbReference>
<feature type="compositionally biased region" description="Gly residues" evidence="7">
    <location>
        <begin position="305"/>
        <end position="321"/>
    </location>
</feature>
<keyword evidence="9" id="KW-0067">ATP-binding</keyword>
<dbReference type="PANTHER" id="PTHR45526:SF1">
    <property type="entry name" value="TRANSCRIPTIONAL REGULATORY PROTEIN DCUR-RELATED"/>
    <property type="match status" value="1"/>
</dbReference>
<feature type="compositionally biased region" description="Low complexity" evidence="7">
    <location>
        <begin position="243"/>
        <end position="258"/>
    </location>
</feature>
<evidence type="ECO:0000256" key="7">
    <source>
        <dbReference type="SAM" id="MobiDB-lite"/>
    </source>
</evidence>
<dbReference type="SUPFAM" id="SSF55874">
    <property type="entry name" value="ATPase domain of HSP90 chaperone/DNA topoisomerase II/histidine kinase"/>
    <property type="match status" value="1"/>
</dbReference>
<dbReference type="Proteomes" id="UP001324287">
    <property type="component" value="Chromosome"/>
</dbReference>
<dbReference type="Pfam" id="PF02518">
    <property type="entry name" value="HATPase_c"/>
    <property type="match status" value="1"/>
</dbReference>
<feature type="domain" description="Histidine kinase" evidence="8">
    <location>
        <begin position="160"/>
        <end position="250"/>
    </location>
</feature>
<protein>
    <recommendedName>
        <fullName evidence="2">histidine kinase</fullName>
        <ecNumber evidence="2">2.7.13.3</ecNumber>
    </recommendedName>
</protein>
<dbReference type="Gene3D" id="3.40.50.2300">
    <property type="match status" value="1"/>
</dbReference>
<feature type="region of interest" description="Disordered" evidence="7">
    <location>
        <begin position="540"/>
        <end position="620"/>
    </location>
</feature>
<evidence type="ECO:0000313" key="9">
    <source>
        <dbReference type="EMBL" id="WRL62084.1"/>
    </source>
</evidence>
<dbReference type="InterPro" id="IPR039506">
    <property type="entry name" value="SPOB_a"/>
</dbReference>
<feature type="compositionally biased region" description="Basic residues" evidence="7">
    <location>
        <begin position="267"/>
        <end position="293"/>
    </location>
</feature>
<evidence type="ECO:0000256" key="3">
    <source>
        <dbReference type="ARBA" id="ARBA00022553"/>
    </source>
</evidence>
<keyword evidence="4" id="KW-0808">Transferase</keyword>
<feature type="compositionally biased region" description="Low complexity" evidence="7">
    <location>
        <begin position="551"/>
        <end position="563"/>
    </location>
</feature>
<gene>
    <name evidence="9" type="ORF">U6N30_18740</name>
</gene>
<name>A0ABZ1AUF5_9ACTN</name>
<dbReference type="EMBL" id="CP141261">
    <property type="protein sequence ID" value="WRL62084.1"/>
    <property type="molecule type" value="Genomic_DNA"/>
</dbReference>
<dbReference type="InterPro" id="IPR051271">
    <property type="entry name" value="2C-system_Tx_regulators"/>
</dbReference>
<dbReference type="InterPro" id="IPR004358">
    <property type="entry name" value="Sig_transdc_His_kin-like_C"/>
</dbReference>
<feature type="compositionally biased region" description="Low complexity" evidence="7">
    <location>
        <begin position="322"/>
        <end position="333"/>
    </location>
</feature>
<keyword evidence="6" id="KW-0902">Two-component regulatory system</keyword>
<evidence type="ECO:0000256" key="4">
    <source>
        <dbReference type="ARBA" id="ARBA00022679"/>
    </source>
</evidence>
<dbReference type="Pfam" id="PF14689">
    <property type="entry name" value="SPOB_a"/>
    <property type="match status" value="1"/>
</dbReference>
<keyword evidence="10" id="KW-1185">Reference proteome</keyword>